<reference evidence="1 2" key="1">
    <citation type="journal article" date="2005" name="Int. J. Syst. Evol. Microbiol.">
        <title>Bacillus litoralis sp. nov., isolated from a tidal flat of the Yellow Sea in Korea.</title>
        <authorList>
            <person name="Yoon J.H."/>
            <person name="Oh T.K."/>
        </authorList>
    </citation>
    <scope>NUCLEOTIDE SEQUENCE [LARGE SCALE GENOMIC DNA]</scope>
    <source>
        <strain evidence="1 2">SW-211</strain>
    </source>
</reference>
<evidence type="ECO:0000313" key="1">
    <source>
        <dbReference type="EMBL" id="TXC82211.1"/>
    </source>
</evidence>
<sequence length="86" mass="9783">MTVQKRMNKDTNGSVVLRSRSQSEIIATRRKARRARINAVHSEVNHILNQNNDLTSSITVRNNTGKQNRYDLYNSAIKEVAVATEE</sequence>
<proteinExistence type="predicted"/>
<keyword evidence="2" id="KW-1185">Reference proteome</keyword>
<protein>
    <submittedName>
        <fullName evidence="1">Uncharacterized protein</fullName>
    </submittedName>
</protein>
<accession>A0A5C6VBV1</accession>
<dbReference type="EMBL" id="VOQF01000021">
    <property type="protein sequence ID" value="TXC82211.1"/>
    <property type="molecule type" value="Genomic_DNA"/>
</dbReference>
<gene>
    <name evidence="1" type="ORF">FS935_21180</name>
</gene>
<organism evidence="1 2">
    <name type="scientific">Metabacillus litoralis</name>
    <dbReference type="NCBI Taxonomy" id="152268"/>
    <lineage>
        <taxon>Bacteria</taxon>
        <taxon>Bacillati</taxon>
        <taxon>Bacillota</taxon>
        <taxon>Bacilli</taxon>
        <taxon>Bacillales</taxon>
        <taxon>Bacillaceae</taxon>
        <taxon>Metabacillus</taxon>
    </lineage>
</organism>
<dbReference type="RefSeq" id="WP_146950637.1">
    <property type="nucleotide sequence ID" value="NZ_VOQF01000021.1"/>
</dbReference>
<evidence type="ECO:0000313" key="2">
    <source>
        <dbReference type="Proteomes" id="UP000321363"/>
    </source>
</evidence>
<comment type="caution">
    <text evidence="1">The sequence shown here is derived from an EMBL/GenBank/DDBJ whole genome shotgun (WGS) entry which is preliminary data.</text>
</comment>
<dbReference type="AlphaFoldDB" id="A0A5C6VBV1"/>
<dbReference type="Proteomes" id="UP000321363">
    <property type="component" value="Unassembled WGS sequence"/>
</dbReference>
<name>A0A5C6VBV1_9BACI</name>